<keyword evidence="7" id="KW-1185">Reference proteome</keyword>
<dbReference type="AlphaFoldDB" id="A0A3G9JCS1"/>
<accession>A0A3G9JCS1</accession>
<dbReference type="InterPro" id="IPR051460">
    <property type="entry name" value="HdrC_iron-sulfur_subunit"/>
</dbReference>
<dbReference type="InterPro" id="IPR017900">
    <property type="entry name" value="4Fe4S_Fe_S_CS"/>
</dbReference>
<gene>
    <name evidence="6" type="ORF">Back11_40880</name>
</gene>
<dbReference type="PANTHER" id="PTHR43255:SF1">
    <property type="entry name" value="IRON-SULFUR-BINDING OXIDOREDUCTASE FADF-RELATED"/>
    <property type="match status" value="1"/>
</dbReference>
<dbReference type="InterPro" id="IPR036197">
    <property type="entry name" value="NarG-like_sf"/>
</dbReference>
<dbReference type="SUPFAM" id="SSF46548">
    <property type="entry name" value="alpha-helical ferredoxin"/>
    <property type="match status" value="1"/>
</dbReference>
<sequence length="887" mass="99089">MESLSVHHFAQLARWLIFTGMTVAALSMFITVISRRLGYIRLGKQEGASTAAASRREMDMGEEDSEEFLHLSSVPTAAPRKRLSLINRKGKAPLMAAKSFQKRRLLEWVLHVFGHRKLLKDIRSGVLHLVVFYGFIVLQFGAADIIWKGLSGSSLPLPAYHAFIQTQEVTVALVLLAILYAAIRRYAEKLPRLKRGWKPSIVLWFIGGLMITVLFTQAFERLKDLPEAVTDATSSQLAAAGTPIISSTNNKLNHLNQLRVERYFTRTQGPAALLDLPSIDLHAAALLYQYIADYKAQAAALLANTRIRSSSTQTLYVDYAPISSSLAEGLRTIGVKQNAAGVSYEVFWWLHYAILLAFLVYVPQSKHFHIFTAPVNLWLRRRSPPGKLAPLDLEDENAESFGVGEIEQFTQKQMLDFYACVECGRCTQVCPASNTGKLLSPMHLIMKLRDHLTEKGAAITSKSPWVPAFSSPPFSSIKQPPIAHIMGGAIPVWVNHQEDDDNTSSQIAIEPTMTAQRHAWHEQTDTSVGDIALIGDVMTESEIWACTTCRSCEEQCPVGNEHVDKIIDMRRYLVLTEGRLPVEGQRALQNIERQGNPWGLPRAERAAWLSAYETAIAADSRQPARPPIRTMQEAARLGEKPELLLWAGTMGTYDQRSRKVLFALVRLLQQAGVPFAVLGGEERNSGDTARRMGNELLFQNLCKENISTLQRYGIRQIVTICPHTFHAIKNEYTDFGLDRSTVTVEHHTTLLDRLVEEGKLRPIHRVDERVVYHDSCYLGRYNGIYDAPRNLLRSIPGIELLEMERSRQNGMCCGAGGGLMWMEERSGMRVNEARVSQALEVKPTVIGSACPYCLTMMEDGVKLLEVEASIQARDVAELLAQSVFGTI</sequence>
<organism evidence="6 7">
    <name type="scientific">Paenibacillus baekrokdamisoli</name>
    <dbReference type="NCBI Taxonomy" id="1712516"/>
    <lineage>
        <taxon>Bacteria</taxon>
        <taxon>Bacillati</taxon>
        <taxon>Bacillota</taxon>
        <taxon>Bacilli</taxon>
        <taxon>Bacillales</taxon>
        <taxon>Paenibacillaceae</taxon>
        <taxon>Paenibacillus</taxon>
    </lineage>
</organism>
<dbReference type="PROSITE" id="PS51379">
    <property type="entry name" value="4FE4S_FER_2"/>
    <property type="match status" value="2"/>
</dbReference>
<evidence type="ECO:0000256" key="3">
    <source>
        <dbReference type="ARBA" id="ARBA00023002"/>
    </source>
</evidence>
<dbReference type="InterPro" id="IPR009051">
    <property type="entry name" value="Helical_ferredxn"/>
</dbReference>
<dbReference type="Proteomes" id="UP000275368">
    <property type="component" value="Chromosome"/>
</dbReference>
<dbReference type="GO" id="GO:0016491">
    <property type="term" value="F:oxidoreductase activity"/>
    <property type="evidence" value="ECO:0007669"/>
    <property type="project" value="UniProtKB-KW"/>
</dbReference>
<keyword evidence="4" id="KW-0408">Iron</keyword>
<keyword evidence="5" id="KW-0411">Iron-sulfur</keyword>
<dbReference type="PANTHER" id="PTHR43255">
    <property type="entry name" value="IRON-SULFUR-BINDING OXIDOREDUCTASE FADF-RELATED-RELATED"/>
    <property type="match status" value="1"/>
</dbReference>
<dbReference type="InterPro" id="IPR004017">
    <property type="entry name" value="Cys_rich_dom"/>
</dbReference>
<dbReference type="Gene3D" id="1.20.950.20">
    <property type="entry name" value="Transmembrane di-heme cytochromes, Chain C"/>
    <property type="match status" value="2"/>
</dbReference>
<evidence type="ECO:0000313" key="7">
    <source>
        <dbReference type="Proteomes" id="UP000275368"/>
    </source>
</evidence>
<dbReference type="Gene3D" id="1.10.1060.10">
    <property type="entry name" value="Alpha-helical ferredoxin"/>
    <property type="match status" value="2"/>
</dbReference>
<dbReference type="EMBL" id="AP019308">
    <property type="protein sequence ID" value="BBH22743.1"/>
    <property type="molecule type" value="Genomic_DNA"/>
</dbReference>
<evidence type="ECO:0000256" key="1">
    <source>
        <dbReference type="ARBA" id="ARBA00022485"/>
    </source>
</evidence>
<evidence type="ECO:0000256" key="4">
    <source>
        <dbReference type="ARBA" id="ARBA00023004"/>
    </source>
</evidence>
<evidence type="ECO:0000313" key="6">
    <source>
        <dbReference type="EMBL" id="BBH22743.1"/>
    </source>
</evidence>
<keyword evidence="3" id="KW-0560">Oxidoreductase</keyword>
<dbReference type="GO" id="GO:0051539">
    <property type="term" value="F:4 iron, 4 sulfur cluster binding"/>
    <property type="evidence" value="ECO:0007669"/>
    <property type="project" value="UniProtKB-KW"/>
</dbReference>
<protein>
    <submittedName>
        <fullName evidence="6">Uncharacterized protein</fullName>
    </submittedName>
</protein>
<dbReference type="InterPro" id="IPR017896">
    <property type="entry name" value="4Fe4S_Fe-S-bd"/>
</dbReference>
<dbReference type="PROSITE" id="PS00198">
    <property type="entry name" value="4FE4S_FER_1"/>
    <property type="match status" value="2"/>
</dbReference>
<evidence type="ECO:0000256" key="5">
    <source>
        <dbReference type="ARBA" id="ARBA00023014"/>
    </source>
</evidence>
<keyword evidence="1" id="KW-0004">4Fe-4S</keyword>
<dbReference type="KEGG" id="pbk:Back11_40880"/>
<name>A0A3G9JCS1_9BACL</name>
<proteinExistence type="predicted"/>
<dbReference type="GO" id="GO:0046872">
    <property type="term" value="F:metal ion binding"/>
    <property type="evidence" value="ECO:0007669"/>
    <property type="project" value="UniProtKB-KW"/>
</dbReference>
<reference evidence="6 7" key="1">
    <citation type="submission" date="2018-11" db="EMBL/GenBank/DDBJ databases">
        <title>Complete genome sequence of Paenibacillus baekrokdamisoli strain KCTC 33723.</title>
        <authorList>
            <person name="Kang S.W."/>
            <person name="Lee K.C."/>
            <person name="Kim K.K."/>
            <person name="Kim J.S."/>
            <person name="Kim D.S."/>
            <person name="Ko S.H."/>
            <person name="Yang S.H."/>
            <person name="Lee J.S."/>
        </authorList>
    </citation>
    <scope>NUCLEOTIDE SEQUENCE [LARGE SCALE GENOMIC DNA]</scope>
    <source>
        <strain evidence="6 7">KCTC 33723</strain>
    </source>
</reference>
<keyword evidence="2" id="KW-0479">Metal-binding</keyword>
<evidence type="ECO:0000256" key="2">
    <source>
        <dbReference type="ARBA" id="ARBA00022723"/>
    </source>
</evidence>
<dbReference type="Pfam" id="PF02754">
    <property type="entry name" value="CCG"/>
    <property type="match status" value="2"/>
</dbReference>
<dbReference type="SUPFAM" id="SSF103501">
    <property type="entry name" value="Respiratory nitrate reductase 1 gamma chain"/>
    <property type="match status" value="1"/>
</dbReference>
<dbReference type="GO" id="GO:0005886">
    <property type="term" value="C:plasma membrane"/>
    <property type="evidence" value="ECO:0007669"/>
    <property type="project" value="TreeGrafter"/>
</dbReference>